<evidence type="ECO:0000313" key="2">
    <source>
        <dbReference type="EMBL" id="BDZ45281.1"/>
    </source>
</evidence>
<name>A0ABN6XKD1_9MICO</name>
<proteinExistence type="predicted"/>
<reference evidence="3" key="1">
    <citation type="journal article" date="2019" name="Int. J. Syst. Evol. Microbiol.">
        <title>The Global Catalogue of Microorganisms (GCM) 10K type strain sequencing project: providing services to taxonomists for standard genome sequencing and annotation.</title>
        <authorList>
            <consortium name="The Broad Institute Genomics Platform"/>
            <consortium name="The Broad Institute Genome Sequencing Center for Infectious Disease"/>
            <person name="Wu L."/>
            <person name="Ma J."/>
        </authorList>
    </citation>
    <scope>NUCLEOTIDE SEQUENCE [LARGE SCALE GENOMIC DNA]</scope>
    <source>
        <strain evidence="3">NBRC 108725</strain>
    </source>
</reference>
<gene>
    <name evidence="2" type="ORF">GCM10025866_11900</name>
</gene>
<feature type="compositionally biased region" description="Gly residues" evidence="1">
    <location>
        <begin position="1"/>
        <end position="11"/>
    </location>
</feature>
<feature type="compositionally biased region" description="Basic and acidic residues" evidence="1">
    <location>
        <begin position="13"/>
        <end position="44"/>
    </location>
</feature>
<organism evidence="2 3">
    <name type="scientific">Naasia aerilata</name>
    <dbReference type="NCBI Taxonomy" id="1162966"/>
    <lineage>
        <taxon>Bacteria</taxon>
        <taxon>Bacillati</taxon>
        <taxon>Actinomycetota</taxon>
        <taxon>Actinomycetes</taxon>
        <taxon>Micrococcales</taxon>
        <taxon>Microbacteriaceae</taxon>
        <taxon>Naasia</taxon>
    </lineage>
</organism>
<evidence type="ECO:0000313" key="3">
    <source>
        <dbReference type="Proteomes" id="UP001321498"/>
    </source>
</evidence>
<dbReference type="Proteomes" id="UP001321498">
    <property type="component" value="Chromosome"/>
</dbReference>
<accession>A0ABN6XKD1</accession>
<dbReference type="EMBL" id="AP027731">
    <property type="protein sequence ID" value="BDZ45281.1"/>
    <property type="molecule type" value="Genomic_DNA"/>
</dbReference>
<keyword evidence="3" id="KW-1185">Reference proteome</keyword>
<protein>
    <submittedName>
        <fullName evidence="2">Uncharacterized protein</fullName>
    </submittedName>
</protein>
<sequence>MLDGPDQGGVGAERVEDADGHGARGDRQDDAVARREDLPLRCGERGGQAVPRIEQADGAPVPTSMRVALGDRLPETATPRVPPPDAATASRHRRPCGSGPTQLTASADAPVPAAAATMWAIPPMPGSGETIGRSRMLVASTPRNAVTKVLKSRLA</sequence>
<feature type="region of interest" description="Disordered" evidence="1">
    <location>
        <begin position="1"/>
        <end position="107"/>
    </location>
</feature>
<evidence type="ECO:0000256" key="1">
    <source>
        <dbReference type="SAM" id="MobiDB-lite"/>
    </source>
</evidence>